<proteinExistence type="predicted"/>
<dbReference type="GO" id="GO:0016747">
    <property type="term" value="F:acyltransferase activity, transferring groups other than amino-acyl groups"/>
    <property type="evidence" value="ECO:0007669"/>
    <property type="project" value="InterPro"/>
</dbReference>
<reference evidence="2 3" key="1">
    <citation type="submission" date="2015-03" db="EMBL/GenBank/DDBJ databases">
        <title>Genome sequence of Kiloniella sp. P1-1, isolated from the gut microflora of Pacific white shrimp, Penaeus vannamei.</title>
        <authorList>
            <person name="Shao Z."/>
            <person name="Wang L."/>
            <person name="Li X."/>
        </authorList>
    </citation>
    <scope>NUCLEOTIDE SEQUENCE [LARGE SCALE GENOMIC DNA]</scope>
    <source>
        <strain evidence="2 3">P1-1</strain>
    </source>
</reference>
<dbReference type="InterPro" id="IPR016181">
    <property type="entry name" value="Acyl_CoA_acyltransferase"/>
</dbReference>
<protein>
    <recommendedName>
        <fullName evidence="1">N-acetyltransferase domain-containing protein</fullName>
    </recommendedName>
</protein>
<evidence type="ECO:0000313" key="3">
    <source>
        <dbReference type="Proteomes" id="UP000034491"/>
    </source>
</evidence>
<dbReference type="STRING" id="1549748.WH95_17810"/>
<feature type="domain" description="N-acetyltransferase" evidence="1">
    <location>
        <begin position="21"/>
        <end position="160"/>
    </location>
</feature>
<dbReference type="PROSITE" id="PS51186">
    <property type="entry name" value="GNAT"/>
    <property type="match status" value="1"/>
</dbReference>
<dbReference type="EMBL" id="LANI01000030">
    <property type="protein sequence ID" value="KKJ75561.1"/>
    <property type="molecule type" value="Genomic_DNA"/>
</dbReference>
<dbReference type="Pfam" id="PF13673">
    <property type="entry name" value="Acetyltransf_10"/>
    <property type="match status" value="1"/>
</dbReference>
<keyword evidence="3" id="KW-1185">Reference proteome</keyword>
<sequence>MSFMEIVLLDNGRAIRPCGIDDIEDVSQMVISEAKRSIASDFNEKGWDDFVDYVSFDQILKRLVTGSKALLVQEEDDRISGYIEINGGQILLLFIAGYAQKHHLATQLFDRVVRTLSPSELYVNASTQGYDFYCSQGFVPLGDWREDEGVKHLAMKWENDKMGND</sequence>
<dbReference type="Proteomes" id="UP000034491">
    <property type="component" value="Unassembled WGS sequence"/>
</dbReference>
<dbReference type="AlphaFoldDB" id="A0A0M2R1N7"/>
<comment type="caution">
    <text evidence="2">The sequence shown here is derived from an EMBL/GenBank/DDBJ whole genome shotgun (WGS) entry which is preliminary data.</text>
</comment>
<gene>
    <name evidence="2" type="ORF">WH95_17810</name>
</gene>
<dbReference type="SUPFAM" id="SSF55729">
    <property type="entry name" value="Acyl-CoA N-acyltransferases (Nat)"/>
    <property type="match status" value="1"/>
</dbReference>
<dbReference type="InterPro" id="IPR000182">
    <property type="entry name" value="GNAT_dom"/>
</dbReference>
<evidence type="ECO:0000259" key="1">
    <source>
        <dbReference type="PROSITE" id="PS51186"/>
    </source>
</evidence>
<name>A0A0M2R1N7_9PROT</name>
<accession>A0A0M2R1N7</accession>
<organism evidence="2 3">
    <name type="scientific">Kiloniella litopenaei</name>
    <dbReference type="NCBI Taxonomy" id="1549748"/>
    <lineage>
        <taxon>Bacteria</taxon>
        <taxon>Pseudomonadati</taxon>
        <taxon>Pseudomonadota</taxon>
        <taxon>Alphaproteobacteria</taxon>
        <taxon>Rhodospirillales</taxon>
        <taxon>Kiloniellaceae</taxon>
        <taxon>Kiloniella</taxon>
    </lineage>
</organism>
<dbReference type="RefSeq" id="WP_046509709.1">
    <property type="nucleotide sequence ID" value="NZ_LANI01000030.1"/>
</dbReference>
<dbReference type="OrthoDB" id="8478786at2"/>
<evidence type="ECO:0000313" key="2">
    <source>
        <dbReference type="EMBL" id="KKJ75561.1"/>
    </source>
</evidence>
<dbReference type="Gene3D" id="3.40.630.30">
    <property type="match status" value="1"/>
</dbReference>